<dbReference type="Gene3D" id="3.30.390.110">
    <property type="match status" value="2"/>
</dbReference>
<feature type="domain" description="Ribosomal eL28/Mak16" evidence="5">
    <location>
        <begin position="81"/>
        <end position="156"/>
    </location>
</feature>
<dbReference type="Pfam" id="PF01778">
    <property type="entry name" value="Ribosomal_L28e"/>
    <property type="match status" value="2"/>
</dbReference>
<dbReference type="GO" id="GO:0005840">
    <property type="term" value="C:ribosome"/>
    <property type="evidence" value="ECO:0007669"/>
    <property type="project" value="UniProtKB-KW"/>
</dbReference>
<comment type="similarity">
    <text evidence="1">Belongs to the eukaryotic ribosomal protein eL28 family.</text>
</comment>
<dbReference type="RefSeq" id="XP_049139737.1">
    <property type="nucleotide sequence ID" value="XM_049282594.1"/>
</dbReference>
<dbReference type="PANTHER" id="PTHR10544">
    <property type="entry name" value="60S RIBOSOMAL PROTEIN L28"/>
    <property type="match status" value="1"/>
</dbReference>
<keyword evidence="2" id="KW-0689">Ribosomal protein</keyword>
<dbReference type="GO" id="GO:0006412">
    <property type="term" value="P:translation"/>
    <property type="evidence" value="ECO:0007669"/>
    <property type="project" value="InterPro"/>
</dbReference>
<evidence type="ECO:0000256" key="3">
    <source>
        <dbReference type="ARBA" id="ARBA00023274"/>
    </source>
</evidence>
<evidence type="ECO:0000313" key="7">
    <source>
        <dbReference type="Proteomes" id="UP000830671"/>
    </source>
</evidence>
<gene>
    <name evidence="6" type="ORF">CLUP02_03574</name>
</gene>
<proteinExistence type="inferred from homology"/>
<evidence type="ECO:0000256" key="2">
    <source>
        <dbReference type="ARBA" id="ARBA00022980"/>
    </source>
</evidence>
<evidence type="ECO:0000259" key="5">
    <source>
        <dbReference type="Pfam" id="PF01778"/>
    </source>
</evidence>
<evidence type="ECO:0000256" key="4">
    <source>
        <dbReference type="SAM" id="MobiDB-lite"/>
    </source>
</evidence>
<evidence type="ECO:0000313" key="6">
    <source>
        <dbReference type="EMBL" id="UQC78100.1"/>
    </source>
</evidence>
<dbReference type="InterPro" id="IPR029004">
    <property type="entry name" value="Ribosomal_eL28/Mak16"/>
</dbReference>
<dbReference type="Proteomes" id="UP000830671">
    <property type="component" value="Chromosome 2"/>
</dbReference>
<dbReference type="AlphaFoldDB" id="A0A9Q8SJK9"/>
<feature type="region of interest" description="Disordered" evidence="4">
    <location>
        <begin position="157"/>
        <end position="183"/>
    </location>
</feature>
<organism evidence="6 7">
    <name type="scientific">Colletotrichum lupini</name>
    <dbReference type="NCBI Taxonomy" id="145971"/>
    <lineage>
        <taxon>Eukaryota</taxon>
        <taxon>Fungi</taxon>
        <taxon>Dikarya</taxon>
        <taxon>Ascomycota</taxon>
        <taxon>Pezizomycotina</taxon>
        <taxon>Sordariomycetes</taxon>
        <taxon>Hypocreomycetidae</taxon>
        <taxon>Glomerellales</taxon>
        <taxon>Glomerellaceae</taxon>
        <taxon>Colletotrichum</taxon>
        <taxon>Colletotrichum acutatum species complex</taxon>
    </lineage>
</organism>
<keyword evidence="3" id="KW-0687">Ribonucleoprotein</keyword>
<evidence type="ECO:0000256" key="1">
    <source>
        <dbReference type="ARBA" id="ARBA00007926"/>
    </source>
</evidence>
<dbReference type="GO" id="GO:1990904">
    <property type="term" value="C:ribonucleoprotein complex"/>
    <property type="evidence" value="ECO:0007669"/>
    <property type="project" value="UniProtKB-KW"/>
</dbReference>
<dbReference type="GO" id="GO:0003735">
    <property type="term" value="F:structural constituent of ribosome"/>
    <property type="evidence" value="ECO:0007669"/>
    <property type="project" value="InterPro"/>
</dbReference>
<accession>A0A9Q8SJK9</accession>
<dbReference type="GeneID" id="73337604"/>
<feature type="compositionally biased region" description="Low complexity" evidence="4">
    <location>
        <begin position="173"/>
        <end position="183"/>
    </location>
</feature>
<keyword evidence="7" id="KW-1185">Reference proteome</keyword>
<dbReference type="EMBL" id="CP019474">
    <property type="protein sequence ID" value="UQC78100.1"/>
    <property type="molecule type" value="Genomic_DNA"/>
</dbReference>
<name>A0A9Q8SJK9_9PEZI</name>
<protein>
    <submittedName>
        <fullName evidence="6">Ribosomal L28e family protein</fullName>
    </submittedName>
</protein>
<feature type="domain" description="Ribosomal eL28/Mak16" evidence="5">
    <location>
        <begin position="12"/>
        <end position="57"/>
    </location>
</feature>
<sequence length="183" mass="19890">MAATLPNVSADLIWEVVRAQNAFLVNRNDAGGLQLSRDPLNLVNKHSRKYAGFVNDKVRLHPRPIELDIPPSLERFDPSQHHAIGVVPNEKGGVKVISKNQKNFNKPSKGYTEVTYGGNKSSRKTYSAVARQAAAGGYRGDLREAAVQRVSAIRRSQRAVKATPEKKPRGVKAKAAAAAEAEA</sequence>
<dbReference type="InterPro" id="IPR002672">
    <property type="entry name" value="Ribosomal_eL28"/>
</dbReference>
<dbReference type="KEGG" id="clup:CLUP02_03574"/>
<reference evidence="6" key="1">
    <citation type="journal article" date="2021" name="Mol. Plant Microbe Interact.">
        <title>Complete Genome Sequence of the Plant-Pathogenic Fungus Colletotrichum lupini.</title>
        <authorList>
            <person name="Baroncelli R."/>
            <person name="Pensec F."/>
            <person name="Da Lio D."/>
            <person name="Boufleur T."/>
            <person name="Vicente I."/>
            <person name="Sarrocco S."/>
            <person name="Picot A."/>
            <person name="Baraldi E."/>
            <person name="Sukno S."/>
            <person name="Thon M."/>
            <person name="Le Floch G."/>
        </authorList>
    </citation>
    <scope>NUCLEOTIDE SEQUENCE</scope>
    <source>
        <strain evidence="6">IMI 504893</strain>
    </source>
</reference>